<protein>
    <submittedName>
        <fullName evidence="2">Uncharacterized protein</fullName>
    </submittedName>
</protein>
<gene>
    <name evidence="2" type="ORF">SDC9_140832</name>
</gene>
<reference evidence="2" key="1">
    <citation type="submission" date="2019-08" db="EMBL/GenBank/DDBJ databases">
        <authorList>
            <person name="Kucharzyk K."/>
            <person name="Murdoch R.W."/>
            <person name="Higgins S."/>
            <person name="Loffler F."/>
        </authorList>
    </citation>
    <scope>NUCLEOTIDE SEQUENCE</scope>
</reference>
<feature type="compositionally biased region" description="Basic residues" evidence="1">
    <location>
        <begin position="236"/>
        <end position="248"/>
    </location>
</feature>
<evidence type="ECO:0000256" key="1">
    <source>
        <dbReference type="SAM" id="MobiDB-lite"/>
    </source>
</evidence>
<dbReference type="AlphaFoldDB" id="A0A645DW08"/>
<feature type="region of interest" description="Disordered" evidence="1">
    <location>
        <begin position="210"/>
        <end position="250"/>
    </location>
</feature>
<dbReference type="EMBL" id="VSSQ01040443">
    <property type="protein sequence ID" value="MPM93690.1"/>
    <property type="molecule type" value="Genomic_DNA"/>
</dbReference>
<proteinExistence type="predicted"/>
<sequence length="273" mass="31809">MLPQLVQLRIPGCGLDLRPLFPALENRGILHYFIVVQKQRRRFARFGHDQRITRRGGAHPVAVRKIIVQIVAERTDPDRPFAIFHDPRIPQKRAFRIGHEFQRPGAGKRFFKDQPDSAIFGIVSVQPGRNQFAALPDQNFFAAAAFDHHIWRQHRVRRDQKAGHLQIALVRQQRRGILIVKGVASRTINPRDFRRIAALVITQHIMHIDQSRRQRPVDRPAQRHRRFRPNRFGSGVRRRQHHGRKTGRHCQNTPQAVHLHHISPYFGVIAPKN</sequence>
<name>A0A645DW08_9ZZZZ</name>
<accession>A0A645DW08</accession>
<comment type="caution">
    <text evidence="2">The sequence shown here is derived from an EMBL/GenBank/DDBJ whole genome shotgun (WGS) entry which is preliminary data.</text>
</comment>
<feature type="compositionally biased region" description="Basic and acidic residues" evidence="1">
    <location>
        <begin position="210"/>
        <end position="221"/>
    </location>
</feature>
<organism evidence="2">
    <name type="scientific">bioreactor metagenome</name>
    <dbReference type="NCBI Taxonomy" id="1076179"/>
    <lineage>
        <taxon>unclassified sequences</taxon>
        <taxon>metagenomes</taxon>
        <taxon>ecological metagenomes</taxon>
    </lineage>
</organism>
<evidence type="ECO:0000313" key="2">
    <source>
        <dbReference type="EMBL" id="MPM93690.1"/>
    </source>
</evidence>